<comment type="caution">
    <text evidence="1">The sequence shown here is derived from an EMBL/GenBank/DDBJ whole genome shotgun (WGS) entry which is preliminary data.</text>
</comment>
<keyword evidence="2" id="KW-1185">Reference proteome</keyword>
<accession>A0ACC0CHX0</accession>
<dbReference type="Proteomes" id="UP001060085">
    <property type="component" value="Linkage Group LG01"/>
</dbReference>
<reference evidence="2" key="1">
    <citation type="journal article" date="2023" name="Nat. Plants">
        <title>Single-cell RNA sequencing provides a high-resolution roadmap for understanding the multicellular compartmentation of specialized metabolism.</title>
        <authorList>
            <person name="Sun S."/>
            <person name="Shen X."/>
            <person name="Li Y."/>
            <person name="Li Y."/>
            <person name="Wang S."/>
            <person name="Li R."/>
            <person name="Zhang H."/>
            <person name="Shen G."/>
            <person name="Guo B."/>
            <person name="Wei J."/>
            <person name="Xu J."/>
            <person name="St-Pierre B."/>
            <person name="Chen S."/>
            <person name="Sun C."/>
        </authorList>
    </citation>
    <scope>NUCLEOTIDE SEQUENCE [LARGE SCALE GENOMIC DNA]</scope>
</reference>
<evidence type="ECO:0000313" key="2">
    <source>
        <dbReference type="Proteomes" id="UP001060085"/>
    </source>
</evidence>
<protein>
    <submittedName>
        <fullName evidence="1">Uncharacterized protein</fullName>
    </submittedName>
</protein>
<proteinExistence type="predicted"/>
<evidence type="ECO:0000313" key="1">
    <source>
        <dbReference type="EMBL" id="KAI5684358.1"/>
    </source>
</evidence>
<gene>
    <name evidence="1" type="ORF">M9H77_05586</name>
</gene>
<dbReference type="EMBL" id="CM044701">
    <property type="protein sequence ID" value="KAI5684358.1"/>
    <property type="molecule type" value="Genomic_DNA"/>
</dbReference>
<organism evidence="1 2">
    <name type="scientific">Catharanthus roseus</name>
    <name type="common">Madagascar periwinkle</name>
    <name type="synonym">Vinca rosea</name>
    <dbReference type="NCBI Taxonomy" id="4058"/>
    <lineage>
        <taxon>Eukaryota</taxon>
        <taxon>Viridiplantae</taxon>
        <taxon>Streptophyta</taxon>
        <taxon>Embryophyta</taxon>
        <taxon>Tracheophyta</taxon>
        <taxon>Spermatophyta</taxon>
        <taxon>Magnoliopsida</taxon>
        <taxon>eudicotyledons</taxon>
        <taxon>Gunneridae</taxon>
        <taxon>Pentapetalae</taxon>
        <taxon>asterids</taxon>
        <taxon>lamiids</taxon>
        <taxon>Gentianales</taxon>
        <taxon>Apocynaceae</taxon>
        <taxon>Rauvolfioideae</taxon>
        <taxon>Vinceae</taxon>
        <taxon>Catharanthinae</taxon>
        <taxon>Catharanthus</taxon>
    </lineage>
</organism>
<name>A0ACC0CHX0_CATRO</name>
<sequence>MARNLSTKLPFHGVLAFSIPPWLTLFIAVFIAILSIFSIVAFLCGSHHDHQETKSSSRRRTERLGDQRAIARLQSNISSKALLLSKMISWKKVQDQEHEDHYDDEAIWKKKIIQGEKCRPLNFSGKILYDSEGNRLPDSPS</sequence>